<dbReference type="AlphaFoldDB" id="A0A1I8FCT2"/>
<feature type="region of interest" description="Disordered" evidence="1">
    <location>
        <begin position="119"/>
        <end position="152"/>
    </location>
</feature>
<evidence type="ECO:0000256" key="1">
    <source>
        <dbReference type="SAM" id="MobiDB-lite"/>
    </source>
</evidence>
<reference evidence="3" key="1">
    <citation type="submission" date="2016-11" db="UniProtKB">
        <authorList>
            <consortium name="WormBaseParasite"/>
        </authorList>
    </citation>
    <scope>IDENTIFICATION</scope>
</reference>
<sequence>MARRLIRREGLLCGGSSGSAFDLRAARRSRFRPRSRASGLLCCCPTRTIPAWAVPMPGCPSGVGSLDLRAPLTVAPDVSVSENPGSCSTASPSTRCQLLTDGPAAPSLAWPYAEQHHVENYSRQPGNPPTRLARRPSTKFTKVTPDAKLGAV</sequence>
<proteinExistence type="predicted"/>
<dbReference type="Proteomes" id="UP000095280">
    <property type="component" value="Unplaced"/>
</dbReference>
<organism evidence="2 3">
    <name type="scientific">Macrostomum lignano</name>
    <dbReference type="NCBI Taxonomy" id="282301"/>
    <lineage>
        <taxon>Eukaryota</taxon>
        <taxon>Metazoa</taxon>
        <taxon>Spiralia</taxon>
        <taxon>Lophotrochozoa</taxon>
        <taxon>Platyhelminthes</taxon>
        <taxon>Rhabditophora</taxon>
        <taxon>Macrostomorpha</taxon>
        <taxon>Macrostomida</taxon>
        <taxon>Macrostomidae</taxon>
        <taxon>Macrostomum</taxon>
    </lineage>
</organism>
<protein>
    <submittedName>
        <fullName evidence="3">Uncharacterized protein</fullName>
    </submittedName>
</protein>
<evidence type="ECO:0000313" key="2">
    <source>
        <dbReference type="Proteomes" id="UP000095280"/>
    </source>
</evidence>
<keyword evidence="2" id="KW-1185">Reference proteome</keyword>
<evidence type="ECO:0000313" key="3">
    <source>
        <dbReference type="WBParaSite" id="maker-unitig_28139-snap-gene-0.1-mRNA-1"/>
    </source>
</evidence>
<name>A0A1I8FCT2_9PLAT</name>
<dbReference type="WBParaSite" id="maker-unitig_28139-snap-gene-0.1-mRNA-1">
    <property type="protein sequence ID" value="maker-unitig_28139-snap-gene-0.1-mRNA-1"/>
    <property type="gene ID" value="maker-unitig_28139-snap-gene-0.1"/>
</dbReference>
<accession>A0A1I8FCT2</accession>